<keyword evidence="1" id="KW-0808">Transferase</keyword>
<feature type="domain" description="Protein kinase" evidence="5">
    <location>
        <begin position="1"/>
        <end position="336"/>
    </location>
</feature>
<evidence type="ECO:0000256" key="2">
    <source>
        <dbReference type="ARBA" id="ARBA00022741"/>
    </source>
</evidence>
<dbReference type="AlphaFoldDB" id="A0A4S4MUJ5"/>
<dbReference type="InterPro" id="IPR051681">
    <property type="entry name" value="Ser/Thr_Kinases-Pseudokinases"/>
</dbReference>
<evidence type="ECO:0000313" key="6">
    <source>
        <dbReference type="EMBL" id="THH29237.1"/>
    </source>
</evidence>
<dbReference type="InterPro" id="IPR001245">
    <property type="entry name" value="Ser-Thr/Tyr_kinase_cat_dom"/>
</dbReference>
<dbReference type="InterPro" id="IPR000719">
    <property type="entry name" value="Prot_kinase_dom"/>
</dbReference>
<evidence type="ECO:0000256" key="3">
    <source>
        <dbReference type="ARBA" id="ARBA00022777"/>
    </source>
</evidence>
<evidence type="ECO:0000256" key="1">
    <source>
        <dbReference type="ARBA" id="ARBA00022679"/>
    </source>
</evidence>
<dbReference type="EMBL" id="SGPM01000133">
    <property type="protein sequence ID" value="THH29237.1"/>
    <property type="molecule type" value="Genomic_DNA"/>
</dbReference>
<evidence type="ECO:0000256" key="4">
    <source>
        <dbReference type="ARBA" id="ARBA00022840"/>
    </source>
</evidence>
<dbReference type="PANTHER" id="PTHR44329">
    <property type="entry name" value="SERINE/THREONINE-PROTEIN KINASE TNNI3K-RELATED"/>
    <property type="match status" value="1"/>
</dbReference>
<protein>
    <recommendedName>
        <fullName evidence="5">Protein kinase domain-containing protein</fullName>
    </recommendedName>
</protein>
<dbReference type="PROSITE" id="PS50011">
    <property type="entry name" value="PROTEIN_KINASE_DOM"/>
    <property type="match status" value="1"/>
</dbReference>
<dbReference type="OrthoDB" id="3255291at2759"/>
<keyword evidence="7" id="KW-1185">Reference proteome</keyword>
<keyword evidence="4" id="KW-0067">ATP-binding</keyword>
<dbReference type="InterPro" id="IPR011009">
    <property type="entry name" value="Kinase-like_dom_sf"/>
</dbReference>
<proteinExistence type="predicted"/>
<evidence type="ECO:0000313" key="7">
    <source>
        <dbReference type="Proteomes" id="UP000308730"/>
    </source>
</evidence>
<dbReference type="Pfam" id="PF07714">
    <property type="entry name" value="PK_Tyr_Ser-Thr"/>
    <property type="match status" value="1"/>
</dbReference>
<dbReference type="SUPFAM" id="SSF56112">
    <property type="entry name" value="Protein kinase-like (PK-like)"/>
    <property type="match status" value="1"/>
</dbReference>
<sequence length="419" mass="46967">MENRGGGAFADIYRGEYEGKLVAVKRLRIFQITDDSTKDALVNSLYHESLLWRHLSHPHILPFLGIADGLFNESLCMVMPWAEHGNIRDTIRNCKGGRGVDYLFVWVSKWLEEIASGLVYLHGEEVNIAHGDLRGVNILIDSDWKVRLADFGLAVFVVVHLPNTISKVELDSGPSPGPSRRTATSSYFSSAAALLQSLSSLARRQPASAMLIPDFTVKAAQPSLVGDNTYWDTELSENPLGLANMHIRLDESEQLELQRPETPSLWEFSVVPPSPSPPMHRLTRDELHDYHDSPYEFLVELPSPPLDRQHRDELHEHLDSSDSSRNTAENQMHYYEEADQARPSRPRQPRNVHWLENTLLPPPNAIASSASMTRPINPVLSFTRDAPPQLANAYIETAPAYLFTSNRSHTAALPSSACR</sequence>
<dbReference type="Gene3D" id="1.10.510.10">
    <property type="entry name" value="Transferase(Phosphotransferase) domain 1"/>
    <property type="match status" value="1"/>
</dbReference>
<dbReference type="GO" id="GO:0004674">
    <property type="term" value="F:protein serine/threonine kinase activity"/>
    <property type="evidence" value="ECO:0007669"/>
    <property type="project" value="TreeGrafter"/>
</dbReference>
<name>A0A4S4MUJ5_9APHY</name>
<organism evidence="6 7">
    <name type="scientific">Antrodiella citrinella</name>
    <dbReference type="NCBI Taxonomy" id="2447956"/>
    <lineage>
        <taxon>Eukaryota</taxon>
        <taxon>Fungi</taxon>
        <taxon>Dikarya</taxon>
        <taxon>Basidiomycota</taxon>
        <taxon>Agaricomycotina</taxon>
        <taxon>Agaricomycetes</taxon>
        <taxon>Polyporales</taxon>
        <taxon>Steccherinaceae</taxon>
        <taxon>Antrodiella</taxon>
    </lineage>
</organism>
<dbReference type="Proteomes" id="UP000308730">
    <property type="component" value="Unassembled WGS sequence"/>
</dbReference>
<evidence type="ECO:0000259" key="5">
    <source>
        <dbReference type="PROSITE" id="PS50011"/>
    </source>
</evidence>
<dbReference type="PANTHER" id="PTHR44329:SF288">
    <property type="entry name" value="MITOGEN-ACTIVATED PROTEIN KINASE KINASE KINASE 20"/>
    <property type="match status" value="1"/>
</dbReference>
<keyword evidence="2" id="KW-0547">Nucleotide-binding</keyword>
<reference evidence="6 7" key="1">
    <citation type="submission" date="2019-02" db="EMBL/GenBank/DDBJ databases">
        <title>Genome sequencing of the rare red list fungi Antrodiella citrinella (Flaviporus citrinellus).</title>
        <authorList>
            <person name="Buettner E."/>
            <person name="Kellner H."/>
        </authorList>
    </citation>
    <scope>NUCLEOTIDE SEQUENCE [LARGE SCALE GENOMIC DNA]</scope>
    <source>
        <strain evidence="6 7">DSM 108506</strain>
    </source>
</reference>
<dbReference type="GO" id="GO:0005524">
    <property type="term" value="F:ATP binding"/>
    <property type="evidence" value="ECO:0007669"/>
    <property type="project" value="UniProtKB-KW"/>
</dbReference>
<comment type="caution">
    <text evidence="6">The sequence shown here is derived from an EMBL/GenBank/DDBJ whole genome shotgun (WGS) entry which is preliminary data.</text>
</comment>
<keyword evidence="3" id="KW-0418">Kinase</keyword>
<gene>
    <name evidence="6" type="ORF">EUX98_g4952</name>
</gene>
<accession>A0A4S4MUJ5</accession>